<keyword evidence="5" id="KW-1185">Reference proteome</keyword>
<dbReference type="GO" id="GO:0030246">
    <property type="term" value="F:carbohydrate binding"/>
    <property type="evidence" value="ECO:0007669"/>
    <property type="project" value="UniProtKB-KW"/>
</dbReference>
<dbReference type="InterPro" id="IPR050111">
    <property type="entry name" value="C-type_lectin/snaclec_domain"/>
</dbReference>
<dbReference type="Gene3D" id="3.10.100.10">
    <property type="entry name" value="Mannose-Binding Protein A, subunit A"/>
    <property type="match status" value="1"/>
</dbReference>
<keyword evidence="2" id="KW-0732">Signal</keyword>
<keyword evidence="1" id="KW-0430">Lectin</keyword>
<dbReference type="Proteomes" id="UP000261520">
    <property type="component" value="Unplaced"/>
</dbReference>
<dbReference type="CDD" id="cd03590">
    <property type="entry name" value="CLECT_DC-SIGN_like"/>
    <property type="match status" value="1"/>
</dbReference>
<proteinExistence type="predicted"/>
<accession>A0A3B4AAU0</accession>
<protein>
    <recommendedName>
        <fullName evidence="3">C-type lectin domain-containing protein</fullName>
    </recommendedName>
</protein>
<feature type="domain" description="C-type lectin" evidence="3">
    <location>
        <begin position="51"/>
        <end position="175"/>
    </location>
</feature>
<dbReference type="InterPro" id="IPR033989">
    <property type="entry name" value="CD209-like_CTLD"/>
</dbReference>
<feature type="signal peptide" evidence="2">
    <location>
        <begin position="1"/>
        <end position="37"/>
    </location>
</feature>
<evidence type="ECO:0000256" key="2">
    <source>
        <dbReference type="SAM" id="SignalP"/>
    </source>
</evidence>
<organism evidence="4 5">
    <name type="scientific">Periophthalmus magnuspinnatus</name>
    <dbReference type="NCBI Taxonomy" id="409849"/>
    <lineage>
        <taxon>Eukaryota</taxon>
        <taxon>Metazoa</taxon>
        <taxon>Chordata</taxon>
        <taxon>Craniata</taxon>
        <taxon>Vertebrata</taxon>
        <taxon>Euteleostomi</taxon>
        <taxon>Actinopterygii</taxon>
        <taxon>Neopterygii</taxon>
        <taxon>Teleostei</taxon>
        <taxon>Neoteleostei</taxon>
        <taxon>Acanthomorphata</taxon>
        <taxon>Gobiaria</taxon>
        <taxon>Gobiiformes</taxon>
        <taxon>Gobioidei</taxon>
        <taxon>Gobiidae</taxon>
        <taxon>Oxudercinae</taxon>
        <taxon>Periophthalmus</taxon>
    </lineage>
</organism>
<dbReference type="Ensembl" id="ENSPMGT00000015123.1">
    <property type="protein sequence ID" value="ENSPMGP00000014173.1"/>
    <property type="gene ID" value="ENSPMGG00000011633.1"/>
</dbReference>
<dbReference type="SMART" id="SM00034">
    <property type="entry name" value="CLECT"/>
    <property type="match status" value="1"/>
</dbReference>
<dbReference type="STRING" id="409849.ENSPMGP00000014173"/>
<name>A0A3B4AAU0_9GOBI</name>
<dbReference type="InterPro" id="IPR001304">
    <property type="entry name" value="C-type_lectin-like"/>
</dbReference>
<dbReference type="SUPFAM" id="SSF56436">
    <property type="entry name" value="C-type lectin-like"/>
    <property type="match status" value="1"/>
</dbReference>
<sequence>MFLLSSLAAVHPHPPLLCPVRSLTLMYVLLQLFTVQPTSPPFQCPTDWLLFGGSCYRVFRETRSWGAAQSFCESQAAHLAIILTAEEQVTTFLWNLLPRGHWNSFWFGITDSHTEDVWKWVDGTLLVGGFWEEGEPNNHIDEDCGYIVKTRVLSRVAIRSWYDAPCTMSLPFICEKEGPGATTKRPN</sequence>
<dbReference type="InterPro" id="IPR016186">
    <property type="entry name" value="C-type_lectin-like/link_sf"/>
</dbReference>
<reference evidence="4" key="2">
    <citation type="submission" date="2025-09" db="UniProtKB">
        <authorList>
            <consortium name="Ensembl"/>
        </authorList>
    </citation>
    <scope>IDENTIFICATION</scope>
</reference>
<dbReference type="InterPro" id="IPR016187">
    <property type="entry name" value="CTDL_fold"/>
</dbReference>
<feature type="chain" id="PRO_5017456952" description="C-type lectin domain-containing protein" evidence="2">
    <location>
        <begin position="38"/>
        <end position="187"/>
    </location>
</feature>
<evidence type="ECO:0000256" key="1">
    <source>
        <dbReference type="ARBA" id="ARBA00022734"/>
    </source>
</evidence>
<dbReference type="AlphaFoldDB" id="A0A3B4AAU0"/>
<dbReference type="Pfam" id="PF00059">
    <property type="entry name" value="Lectin_C"/>
    <property type="match status" value="1"/>
</dbReference>
<dbReference type="PANTHER" id="PTHR22803">
    <property type="entry name" value="MANNOSE, PHOSPHOLIPASE, LECTIN RECEPTOR RELATED"/>
    <property type="match status" value="1"/>
</dbReference>
<evidence type="ECO:0000313" key="5">
    <source>
        <dbReference type="Proteomes" id="UP000261520"/>
    </source>
</evidence>
<dbReference type="PROSITE" id="PS50041">
    <property type="entry name" value="C_TYPE_LECTIN_2"/>
    <property type="match status" value="1"/>
</dbReference>
<evidence type="ECO:0000259" key="3">
    <source>
        <dbReference type="PROSITE" id="PS50041"/>
    </source>
</evidence>
<evidence type="ECO:0000313" key="4">
    <source>
        <dbReference type="Ensembl" id="ENSPMGP00000014173.1"/>
    </source>
</evidence>
<reference evidence="4" key="1">
    <citation type="submission" date="2025-08" db="UniProtKB">
        <authorList>
            <consortium name="Ensembl"/>
        </authorList>
    </citation>
    <scope>IDENTIFICATION</scope>
</reference>